<keyword evidence="6 7" id="KW-0408">Iron</keyword>
<evidence type="ECO:0000256" key="7">
    <source>
        <dbReference type="PROSITE-ProRule" id="PRU00433"/>
    </source>
</evidence>
<sequence>MKKGVKVGWSMVWVATALSVGTVSMAAGNMDGGFTSEELLGRMLYFDKNLSSPPGQACASCHLPQAGFADPDQGLPVSEGVIDGRFGGRNSPTSGYASFSPTFSKDAVTGEYVGGQFWDGRAATLKEQAKGPFLNPVEMNNTEEGLVDAVRNSRYADTFRSVYGPTSLDDVPTAFELIAQATAAFERSKQLNRFNSKYDSFLKNQVQLTSSEANGLMLFNQKCSECHASSSTGGTAAVFSSFTYQNIGVPSNPTVIALAGLPSDHVDLGLGAIVNEPEQYGKFKVPTLRNIALTAPYTHNGYFTTLKDVVHFHNTRADGTWPAPEYPDTVTAKTGSMGLGDAEENDIVAFLQTLSDTFPAR</sequence>
<proteinExistence type="predicted"/>
<dbReference type="PANTHER" id="PTHR30600:SF10">
    <property type="entry name" value="BLL6722 PROTEIN"/>
    <property type="match status" value="1"/>
</dbReference>
<dbReference type="EMBL" id="CP001661">
    <property type="protein sequence ID" value="ACT18350.1"/>
    <property type="molecule type" value="Genomic_DNA"/>
</dbReference>
<dbReference type="EC" id="1.11.1.5" evidence="10"/>
<comment type="subcellular location">
    <subcellularLocation>
        <location evidence="1">Cell envelope</location>
    </subcellularLocation>
</comment>
<feature type="chain" id="PRO_5002964346" evidence="8">
    <location>
        <begin position="27"/>
        <end position="361"/>
    </location>
</feature>
<evidence type="ECO:0000313" key="10">
    <source>
        <dbReference type="EMBL" id="ACT18350.1"/>
    </source>
</evidence>
<dbReference type="AlphaFoldDB" id="C6DYR6"/>
<accession>C6DYR6</accession>
<feature type="domain" description="Cytochrome c" evidence="9">
    <location>
        <begin position="36"/>
        <end position="182"/>
    </location>
</feature>
<dbReference type="Gene3D" id="1.10.760.10">
    <property type="entry name" value="Cytochrome c-like domain"/>
    <property type="match status" value="2"/>
</dbReference>
<dbReference type="InterPro" id="IPR004852">
    <property type="entry name" value="Di-haem_cyt_c_peroxidsae"/>
</dbReference>
<dbReference type="GO" id="GO:0030313">
    <property type="term" value="C:cell envelope"/>
    <property type="evidence" value="ECO:0007669"/>
    <property type="project" value="UniProtKB-SubCell"/>
</dbReference>
<dbReference type="InterPro" id="IPR009056">
    <property type="entry name" value="Cyt_c-like_dom"/>
</dbReference>
<organism evidence="10">
    <name type="scientific">Geobacter sp. (strain M21)</name>
    <dbReference type="NCBI Taxonomy" id="443144"/>
    <lineage>
        <taxon>Bacteria</taxon>
        <taxon>Pseudomonadati</taxon>
        <taxon>Thermodesulfobacteriota</taxon>
        <taxon>Desulfuromonadia</taxon>
        <taxon>Geobacterales</taxon>
        <taxon>Geobacteraceae</taxon>
        <taxon>Geobacter</taxon>
    </lineage>
</organism>
<keyword evidence="2 7" id="KW-0349">Heme</keyword>
<gene>
    <name evidence="10" type="ordered locus">GM21_2302</name>
</gene>
<evidence type="ECO:0000256" key="3">
    <source>
        <dbReference type="ARBA" id="ARBA00022723"/>
    </source>
</evidence>
<dbReference type="STRING" id="443144.GM21_2302"/>
<dbReference type="GO" id="GO:0046872">
    <property type="term" value="F:metal ion binding"/>
    <property type="evidence" value="ECO:0007669"/>
    <property type="project" value="UniProtKB-KW"/>
</dbReference>
<dbReference type="GO" id="GO:0009055">
    <property type="term" value="F:electron transfer activity"/>
    <property type="evidence" value="ECO:0007669"/>
    <property type="project" value="InterPro"/>
</dbReference>
<evidence type="ECO:0000256" key="2">
    <source>
        <dbReference type="ARBA" id="ARBA00022617"/>
    </source>
</evidence>
<evidence type="ECO:0000256" key="4">
    <source>
        <dbReference type="ARBA" id="ARBA00022729"/>
    </source>
</evidence>
<keyword evidence="3 7" id="KW-0479">Metal-binding</keyword>
<keyword evidence="5 10" id="KW-0560">Oxidoreductase</keyword>
<dbReference type="KEGG" id="gem:GM21_2302"/>
<feature type="signal peptide" evidence="8">
    <location>
        <begin position="1"/>
        <end position="26"/>
    </location>
</feature>
<evidence type="ECO:0000256" key="1">
    <source>
        <dbReference type="ARBA" id="ARBA00004196"/>
    </source>
</evidence>
<dbReference type="eggNOG" id="COG1858">
    <property type="taxonomic scope" value="Bacteria"/>
</dbReference>
<dbReference type="InterPro" id="IPR051395">
    <property type="entry name" value="Cytochrome_c_Peroxidase/MauG"/>
</dbReference>
<dbReference type="GO" id="GO:0004130">
    <property type="term" value="F:cytochrome-c peroxidase activity"/>
    <property type="evidence" value="ECO:0007669"/>
    <property type="project" value="UniProtKB-EC"/>
</dbReference>
<keyword evidence="4 8" id="KW-0732">Signal</keyword>
<feature type="domain" description="Cytochrome c" evidence="9">
    <location>
        <begin position="210"/>
        <end position="355"/>
    </location>
</feature>
<evidence type="ECO:0000256" key="5">
    <source>
        <dbReference type="ARBA" id="ARBA00023002"/>
    </source>
</evidence>
<dbReference type="Pfam" id="PF00034">
    <property type="entry name" value="Cytochrom_C"/>
    <property type="match status" value="1"/>
</dbReference>
<dbReference type="PANTHER" id="PTHR30600">
    <property type="entry name" value="CYTOCHROME C PEROXIDASE-RELATED"/>
    <property type="match status" value="1"/>
</dbReference>
<evidence type="ECO:0000256" key="8">
    <source>
        <dbReference type="SAM" id="SignalP"/>
    </source>
</evidence>
<evidence type="ECO:0000259" key="9">
    <source>
        <dbReference type="PROSITE" id="PS51007"/>
    </source>
</evidence>
<evidence type="ECO:0000256" key="6">
    <source>
        <dbReference type="ARBA" id="ARBA00023004"/>
    </source>
</evidence>
<keyword evidence="10" id="KW-0575">Peroxidase</keyword>
<dbReference type="PROSITE" id="PS51007">
    <property type="entry name" value="CYTC"/>
    <property type="match status" value="2"/>
</dbReference>
<dbReference type="HOGENOM" id="CLU_034652_0_1_7"/>
<reference evidence="10" key="1">
    <citation type="submission" date="2009-07" db="EMBL/GenBank/DDBJ databases">
        <title>Complete sequence of Geobacter sp. M21.</title>
        <authorList>
            <consortium name="US DOE Joint Genome Institute"/>
            <person name="Lucas S."/>
            <person name="Copeland A."/>
            <person name="Lapidus A."/>
            <person name="Glavina del Rio T."/>
            <person name="Dalin E."/>
            <person name="Tice H."/>
            <person name="Bruce D."/>
            <person name="Goodwin L."/>
            <person name="Pitluck S."/>
            <person name="Saunders E."/>
            <person name="Brettin T."/>
            <person name="Detter J.C."/>
            <person name="Han C."/>
            <person name="Larimer F."/>
            <person name="Land M."/>
            <person name="Hauser L."/>
            <person name="Kyrpides N."/>
            <person name="Ovchinnikova G."/>
            <person name="Lovley D."/>
        </authorList>
    </citation>
    <scope>NUCLEOTIDE SEQUENCE [LARGE SCALE GENOMIC DNA]</scope>
    <source>
        <strain evidence="10">M21</strain>
    </source>
</reference>
<name>C6DYR6_GEOSM</name>
<protein>
    <submittedName>
        <fullName evidence="10">Cytochrome-c peroxidase</fullName>
        <ecNumber evidence="10">1.11.1.5</ecNumber>
    </submittedName>
</protein>
<dbReference type="Pfam" id="PF03150">
    <property type="entry name" value="CCP_MauG"/>
    <property type="match status" value="1"/>
</dbReference>
<dbReference type="OrthoDB" id="9805202at2"/>
<dbReference type="SUPFAM" id="SSF46626">
    <property type="entry name" value="Cytochrome c"/>
    <property type="match status" value="2"/>
</dbReference>
<dbReference type="GO" id="GO:0020037">
    <property type="term" value="F:heme binding"/>
    <property type="evidence" value="ECO:0007669"/>
    <property type="project" value="InterPro"/>
</dbReference>
<dbReference type="InterPro" id="IPR036909">
    <property type="entry name" value="Cyt_c-like_dom_sf"/>
</dbReference>